<dbReference type="EMBL" id="OU893345">
    <property type="protein sequence ID" value="CAG9785657.1"/>
    <property type="molecule type" value="Genomic_DNA"/>
</dbReference>
<organism evidence="2 3">
    <name type="scientific">Diatraea saccharalis</name>
    <name type="common">sugarcane borer</name>
    <dbReference type="NCBI Taxonomy" id="40085"/>
    <lineage>
        <taxon>Eukaryota</taxon>
        <taxon>Metazoa</taxon>
        <taxon>Ecdysozoa</taxon>
        <taxon>Arthropoda</taxon>
        <taxon>Hexapoda</taxon>
        <taxon>Insecta</taxon>
        <taxon>Pterygota</taxon>
        <taxon>Neoptera</taxon>
        <taxon>Endopterygota</taxon>
        <taxon>Lepidoptera</taxon>
        <taxon>Glossata</taxon>
        <taxon>Ditrysia</taxon>
        <taxon>Pyraloidea</taxon>
        <taxon>Crambidae</taxon>
        <taxon>Crambinae</taxon>
        <taxon>Diatraea</taxon>
    </lineage>
</organism>
<evidence type="ECO:0000256" key="1">
    <source>
        <dbReference type="SAM" id="MobiDB-lite"/>
    </source>
</evidence>
<dbReference type="Proteomes" id="UP001153714">
    <property type="component" value="Chromosome 14"/>
</dbReference>
<proteinExistence type="predicted"/>
<accession>A0A9N9QY49</accession>
<keyword evidence="3" id="KW-1185">Reference proteome</keyword>
<name>A0A9N9QY49_9NEOP</name>
<feature type="compositionally biased region" description="Basic residues" evidence="1">
    <location>
        <begin position="78"/>
        <end position="87"/>
    </location>
</feature>
<dbReference type="OrthoDB" id="8915289at2759"/>
<protein>
    <submittedName>
        <fullName evidence="2">Uncharacterized protein</fullName>
    </submittedName>
</protein>
<dbReference type="AlphaFoldDB" id="A0A9N9QY49"/>
<evidence type="ECO:0000313" key="3">
    <source>
        <dbReference type="Proteomes" id="UP001153714"/>
    </source>
</evidence>
<reference evidence="2" key="2">
    <citation type="submission" date="2022-10" db="EMBL/GenBank/DDBJ databases">
        <authorList>
            <consortium name="ENA_rothamsted_submissions"/>
            <consortium name="culmorum"/>
            <person name="King R."/>
        </authorList>
    </citation>
    <scope>NUCLEOTIDE SEQUENCE</scope>
</reference>
<evidence type="ECO:0000313" key="2">
    <source>
        <dbReference type="EMBL" id="CAG9785657.1"/>
    </source>
</evidence>
<sequence length="183" mass="20693">MDELATHSHKFRVPMSERNGRRGLQRPFEYEFGVSSPSPLLALTHASHVATRPPGCSLKEHELSELNLHKETNSVHSSSRHRSRRPSRGRDLYVTVSELHMIATGRMEITCVSTIPEFRNKEDKFADVRNDTVIVDVIKPSTYLQPTINLTTPESSSSEGSIFLPSIMHIFHCIIILIRVHVA</sequence>
<gene>
    <name evidence="2" type="ORF">DIATSA_LOCUS3672</name>
</gene>
<reference evidence="2" key="1">
    <citation type="submission" date="2021-12" db="EMBL/GenBank/DDBJ databases">
        <authorList>
            <person name="King R."/>
        </authorList>
    </citation>
    <scope>NUCLEOTIDE SEQUENCE</scope>
</reference>
<feature type="region of interest" description="Disordered" evidence="1">
    <location>
        <begin position="69"/>
        <end position="89"/>
    </location>
</feature>